<dbReference type="InterPro" id="IPR004839">
    <property type="entry name" value="Aminotransferase_I/II_large"/>
</dbReference>
<dbReference type="SUPFAM" id="SSF53383">
    <property type="entry name" value="PLP-dependent transferases"/>
    <property type="match status" value="1"/>
</dbReference>
<name>A0ABU1BSH9_9BURK</name>
<dbReference type="PANTHER" id="PTHR13693:SF100">
    <property type="entry name" value="8-AMINO-7-OXONONANOATE SYNTHASE"/>
    <property type="match status" value="1"/>
</dbReference>
<evidence type="ECO:0000256" key="1">
    <source>
        <dbReference type="ARBA" id="ARBA00001933"/>
    </source>
</evidence>
<dbReference type="GO" id="GO:0008710">
    <property type="term" value="F:8-amino-7-oxononanoate synthase activity"/>
    <property type="evidence" value="ECO:0007669"/>
    <property type="project" value="UniProtKB-EC"/>
</dbReference>
<dbReference type="EMBL" id="JAUYVH010000014">
    <property type="protein sequence ID" value="MDQ9171975.1"/>
    <property type="molecule type" value="Genomic_DNA"/>
</dbReference>
<evidence type="ECO:0000256" key="3">
    <source>
        <dbReference type="ARBA" id="ARBA00022898"/>
    </source>
</evidence>
<keyword evidence="6" id="KW-1185">Reference proteome</keyword>
<keyword evidence="5" id="KW-0012">Acyltransferase</keyword>
<dbReference type="EC" id="2.3.1.47" evidence="5"/>
<sequence>MKLITALELELQRLGRGHARQARRSIDSPCAPYVEVDGRTLLSFCSNDYLGLASYPRVVQAMHDGVERYGAGSGDSHLGSSHSNAHALLEQKLAAFIAPHLESPRALYFSTGYMAGVGVLSALAGRDVDLFSESLNHAALIDGARLSRAALKIFPHGDMDELARMLAASNAAIKVVVTDSVFGADGDIAPLPELLRLCEQHGAWLVVDDAHGFGVLGENGRGVLEHFGLRSPYLVYIGTLGKAAGVSGAFVAAHETVIEWLVQHSRPYIYTTATAPALAHALLTSIDIIAGEEGAARRAHLRQLIALLRTQLNLQRWRLVPAETAIQPLVTGSSEEAQETAARLYEQGFWVPAVRSPAGAMDLTHLRIGLSAAHTNEDIAQLAAALCSLEQSRHGGRKDK</sequence>
<dbReference type="InterPro" id="IPR015421">
    <property type="entry name" value="PyrdxlP-dep_Trfase_major"/>
</dbReference>
<evidence type="ECO:0000256" key="2">
    <source>
        <dbReference type="ARBA" id="ARBA00022679"/>
    </source>
</evidence>
<dbReference type="Pfam" id="PF00155">
    <property type="entry name" value="Aminotran_1_2"/>
    <property type="match status" value="1"/>
</dbReference>
<gene>
    <name evidence="5" type="ORF">Q8A64_16290</name>
</gene>
<keyword evidence="3" id="KW-0663">Pyridoxal phosphate</keyword>
<evidence type="ECO:0000259" key="4">
    <source>
        <dbReference type="Pfam" id="PF00155"/>
    </source>
</evidence>
<evidence type="ECO:0000313" key="5">
    <source>
        <dbReference type="EMBL" id="MDQ9171975.1"/>
    </source>
</evidence>
<accession>A0ABU1BSH9</accession>
<dbReference type="Proteomes" id="UP001225596">
    <property type="component" value="Unassembled WGS sequence"/>
</dbReference>
<comment type="caution">
    <text evidence="5">The sequence shown here is derived from an EMBL/GenBank/DDBJ whole genome shotgun (WGS) entry which is preliminary data.</text>
</comment>
<proteinExistence type="predicted"/>
<keyword evidence="2 5" id="KW-0808">Transferase</keyword>
<evidence type="ECO:0000313" key="6">
    <source>
        <dbReference type="Proteomes" id="UP001225596"/>
    </source>
</evidence>
<protein>
    <submittedName>
        <fullName evidence="5">8-amino-7-oxononanoate synthase</fullName>
        <ecNumber evidence="5">2.3.1.47</ecNumber>
    </submittedName>
</protein>
<reference evidence="5 6" key="1">
    <citation type="submission" date="2023-08" db="EMBL/GenBank/DDBJ databases">
        <title>Oxalobacteraceae gen .nov., isolated from river sludge outside the plant.</title>
        <authorList>
            <person name="Zhao S.Y."/>
        </authorList>
    </citation>
    <scope>NUCLEOTIDE SEQUENCE [LARGE SCALE GENOMIC DNA]</scope>
    <source>
        <strain evidence="5 6">R-40</strain>
    </source>
</reference>
<dbReference type="InterPro" id="IPR015424">
    <property type="entry name" value="PyrdxlP-dep_Trfase"/>
</dbReference>
<dbReference type="InterPro" id="IPR015422">
    <property type="entry name" value="PyrdxlP-dep_Trfase_small"/>
</dbReference>
<dbReference type="RefSeq" id="WP_338437985.1">
    <property type="nucleotide sequence ID" value="NZ_JAUYVH010000014.1"/>
</dbReference>
<dbReference type="PANTHER" id="PTHR13693">
    <property type="entry name" value="CLASS II AMINOTRANSFERASE/8-AMINO-7-OXONONANOATE SYNTHASE"/>
    <property type="match status" value="1"/>
</dbReference>
<dbReference type="InterPro" id="IPR050087">
    <property type="entry name" value="AON_synthase_class-II"/>
</dbReference>
<dbReference type="Gene3D" id="3.40.640.10">
    <property type="entry name" value="Type I PLP-dependent aspartate aminotransferase-like (Major domain)"/>
    <property type="match status" value="1"/>
</dbReference>
<feature type="domain" description="Aminotransferase class I/classII large" evidence="4">
    <location>
        <begin position="41"/>
        <end position="386"/>
    </location>
</feature>
<comment type="cofactor">
    <cofactor evidence="1">
        <name>pyridoxal 5'-phosphate</name>
        <dbReference type="ChEBI" id="CHEBI:597326"/>
    </cofactor>
</comment>
<dbReference type="Gene3D" id="3.90.1150.10">
    <property type="entry name" value="Aspartate Aminotransferase, domain 1"/>
    <property type="match status" value="1"/>
</dbReference>
<organism evidence="5 6">
    <name type="scientific">Keguizhuia sedimenti</name>
    <dbReference type="NCBI Taxonomy" id="3064264"/>
    <lineage>
        <taxon>Bacteria</taxon>
        <taxon>Pseudomonadati</taxon>
        <taxon>Pseudomonadota</taxon>
        <taxon>Betaproteobacteria</taxon>
        <taxon>Burkholderiales</taxon>
        <taxon>Oxalobacteraceae</taxon>
        <taxon>Keguizhuia</taxon>
    </lineage>
</organism>